<reference evidence="1 2" key="1">
    <citation type="submission" date="2019-05" db="EMBL/GenBank/DDBJ databases">
        <title>We sequenced the genome of Paenibacillus hemerocallicola KCTC 33185 for further insight into its adaptation and study the phylogeny of Paenibacillus.</title>
        <authorList>
            <person name="Narsing Rao M.P."/>
        </authorList>
    </citation>
    <scope>NUCLEOTIDE SEQUENCE [LARGE SCALE GENOMIC DNA]</scope>
    <source>
        <strain evidence="1 2">KCTC 33185</strain>
    </source>
</reference>
<gene>
    <name evidence="1" type="ORF">FE784_20250</name>
</gene>
<name>A0A5C4T6K8_9BACL</name>
<comment type="caution">
    <text evidence="1">The sequence shown here is derived from an EMBL/GenBank/DDBJ whole genome shotgun (WGS) entry which is preliminary data.</text>
</comment>
<evidence type="ECO:0000313" key="2">
    <source>
        <dbReference type="Proteomes" id="UP000307943"/>
    </source>
</evidence>
<keyword evidence="2" id="KW-1185">Reference proteome</keyword>
<sequence>MIVINDELHREKESILMRLEELMRERTFVTFRCYLDQRDREIRGIVTRVDREAGAIKLSHDDGFDIIELSDMMSIDFGNE</sequence>
<dbReference type="AlphaFoldDB" id="A0A5C4T6K8"/>
<accession>A0A5C4T6K8</accession>
<organism evidence="1 2">
    <name type="scientific">Paenibacillus hemerocallicola</name>
    <dbReference type="NCBI Taxonomy" id="1172614"/>
    <lineage>
        <taxon>Bacteria</taxon>
        <taxon>Bacillati</taxon>
        <taxon>Bacillota</taxon>
        <taxon>Bacilli</taxon>
        <taxon>Bacillales</taxon>
        <taxon>Paenibacillaceae</taxon>
        <taxon>Paenibacillus</taxon>
    </lineage>
</organism>
<proteinExistence type="predicted"/>
<dbReference type="OrthoDB" id="2625789at2"/>
<dbReference type="Proteomes" id="UP000307943">
    <property type="component" value="Unassembled WGS sequence"/>
</dbReference>
<protein>
    <submittedName>
        <fullName evidence="1">YolD-like family protein</fullName>
    </submittedName>
</protein>
<dbReference type="RefSeq" id="WP_139604049.1">
    <property type="nucleotide sequence ID" value="NZ_VDCQ01000029.1"/>
</dbReference>
<dbReference type="EMBL" id="VDCQ01000029">
    <property type="protein sequence ID" value="TNJ64456.1"/>
    <property type="molecule type" value="Genomic_DNA"/>
</dbReference>
<evidence type="ECO:0000313" key="1">
    <source>
        <dbReference type="EMBL" id="TNJ64456.1"/>
    </source>
</evidence>